<keyword evidence="9 17" id="KW-0862">Zinc</keyword>
<keyword evidence="2 17" id="KW-0963">Cytoplasm</keyword>
<dbReference type="NCBIfam" id="NF001503">
    <property type="entry name" value="PRK00349.1"/>
    <property type="match status" value="1"/>
</dbReference>
<evidence type="ECO:0000256" key="15">
    <source>
        <dbReference type="ARBA" id="ARBA00039316"/>
    </source>
</evidence>
<keyword evidence="4 17" id="KW-0677">Repeat</keyword>
<keyword evidence="11 17" id="KW-0267">Excision nuclease</keyword>
<evidence type="ECO:0000313" key="20">
    <source>
        <dbReference type="Proteomes" id="UP001652442"/>
    </source>
</evidence>
<keyword evidence="12 17" id="KW-0238">DNA-binding</keyword>
<feature type="binding site" evidence="17">
    <location>
        <begin position="33"/>
        <end position="40"/>
    </location>
    <ligand>
        <name>ATP</name>
        <dbReference type="ChEBI" id="CHEBI:30616"/>
    </ligand>
</feature>
<evidence type="ECO:0000256" key="12">
    <source>
        <dbReference type="ARBA" id="ARBA00023125"/>
    </source>
</evidence>
<evidence type="ECO:0000256" key="3">
    <source>
        <dbReference type="ARBA" id="ARBA00022723"/>
    </source>
</evidence>
<evidence type="ECO:0000256" key="7">
    <source>
        <dbReference type="ARBA" id="ARBA00022769"/>
    </source>
</evidence>
<dbReference type="InterPro" id="IPR027417">
    <property type="entry name" value="P-loop_NTPase"/>
</dbReference>
<gene>
    <name evidence="17 19" type="primary">uvrA</name>
    <name evidence="19" type="ORF">OCV88_10155</name>
</gene>
<keyword evidence="8 17" id="KW-0863">Zinc-finger</keyword>
<dbReference type="InterPro" id="IPR041552">
    <property type="entry name" value="UvrA_DNA-bd"/>
</dbReference>
<keyword evidence="7 17" id="KW-0228">DNA excision</keyword>
<feature type="domain" description="ABC transporter" evidence="18">
    <location>
        <begin position="601"/>
        <end position="937"/>
    </location>
</feature>
<dbReference type="RefSeq" id="WP_158425403.1">
    <property type="nucleotide sequence ID" value="NZ_JAOQJQ010000004.1"/>
</dbReference>
<accession>A0ABT2TKF3</accession>
<dbReference type="CDD" id="cd03270">
    <property type="entry name" value="ABC_UvrA_I"/>
    <property type="match status" value="1"/>
</dbReference>
<dbReference type="InterPro" id="IPR004602">
    <property type="entry name" value="UvrA"/>
</dbReference>
<comment type="caution">
    <text evidence="19">The sequence shown here is derived from an EMBL/GenBank/DDBJ whole genome shotgun (WGS) entry which is preliminary data.</text>
</comment>
<dbReference type="InterPro" id="IPR013815">
    <property type="entry name" value="ATP_grasp_subdomain_1"/>
</dbReference>
<dbReference type="SUPFAM" id="SSF52540">
    <property type="entry name" value="P-loop containing nucleoside triphosphate hydrolases"/>
    <property type="match status" value="2"/>
</dbReference>
<evidence type="ECO:0000256" key="5">
    <source>
        <dbReference type="ARBA" id="ARBA00022741"/>
    </source>
</evidence>
<comment type="similarity">
    <text evidence="14 17">Belongs to the ABC transporter superfamily. UvrA family.</text>
</comment>
<evidence type="ECO:0000256" key="16">
    <source>
        <dbReference type="ARBA" id="ARBA00042156"/>
    </source>
</evidence>
<evidence type="ECO:0000313" key="19">
    <source>
        <dbReference type="EMBL" id="MCU6762695.1"/>
    </source>
</evidence>
<dbReference type="InterPro" id="IPR041102">
    <property type="entry name" value="UvrA_inter"/>
</dbReference>
<protein>
    <recommendedName>
        <fullName evidence="15 17">UvrABC system protein A</fullName>
        <shortName evidence="17">UvrA protein</shortName>
    </recommendedName>
    <alternativeName>
        <fullName evidence="16 17">Excinuclease ABC subunit A</fullName>
    </alternativeName>
</protein>
<organism evidence="19 20">
    <name type="scientific">Brotonthovivens ammoniilytica</name>
    <dbReference type="NCBI Taxonomy" id="2981725"/>
    <lineage>
        <taxon>Bacteria</taxon>
        <taxon>Bacillati</taxon>
        <taxon>Bacillota</taxon>
        <taxon>Clostridia</taxon>
        <taxon>Lachnospirales</taxon>
        <taxon>Lachnospiraceae</taxon>
        <taxon>Brotonthovivens</taxon>
    </lineage>
</organism>
<name>A0ABT2TKF3_9FIRM</name>
<evidence type="ECO:0000256" key="6">
    <source>
        <dbReference type="ARBA" id="ARBA00022763"/>
    </source>
</evidence>
<dbReference type="NCBIfam" id="TIGR00630">
    <property type="entry name" value="uvra"/>
    <property type="match status" value="1"/>
</dbReference>
<dbReference type="GO" id="GO:0016787">
    <property type="term" value="F:hydrolase activity"/>
    <property type="evidence" value="ECO:0007669"/>
    <property type="project" value="UniProtKB-KW"/>
</dbReference>
<evidence type="ECO:0000256" key="11">
    <source>
        <dbReference type="ARBA" id="ARBA00022881"/>
    </source>
</evidence>
<comment type="subunit">
    <text evidence="17">Forms a heterotetramer with UvrB during the search for lesions.</text>
</comment>
<dbReference type="PROSITE" id="PS50893">
    <property type="entry name" value="ABC_TRANSPORTER_2"/>
    <property type="match status" value="1"/>
</dbReference>
<proteinExistence type="inferred from homology"/>
<sequence>MEKQYIKIKGANEHNLKNIDLEIPRNEFVVLTGLSGSGKSSLAFDTIYAEGQRRYMESLSSYARQFLGQMEKPDVEKIEGLSPAISIDQKSTNRNPRSTVGTVTEIYDYFRLLYARAGIPHCPVCGKEIKKQTVDQMADQIMALPPRTKIQLLAPVVRGRKGTHQKLFEQAKRSGYVRVQVDGNVYELTEEIKLDKNKKHNIEIVVDRLVVKEGIERRLVDSIESVMELADGLLTVDVIGGEPIQFSQSFSCPDCGISIDEIEPRSFSFNNPFGACPDCFGLGYKMEFDEDLMIPDKSLSLKGGAIQVIGWQSSTDPSSYTYAILSALSKEYGFSLDTPYEELSEAVRKMLINGTDGKSVKVYYKGQRGEGVYDVAFEGLIRNVERRYRETGSDTIKQEYETFMRITPCKTCGGQRLKKEALAVTVSGKNIYEITSMSVKDLYEFLQHMELTPQQKLIGAQVLKEIRARVGFLMKVGLDYLSLARATGTLSGGEAQRIRLATQIGSGLVGVAYILDEPSIGLHQRDNDKLLAALKNLKDLGNSLIVVEHDEDTMFAADYIVDIGPGAGEHGGEVVAAGTAQEIMQCEESVTGAYLSRRMTIPVPEVRRVPAGFLTITGAKENNLKNIKVNVPLGVMVCVTGVSGSGKSSLVNEILYKRLARELNHARCIPGKHDKIAGMDQLDKVICIDQSPIGRTPRSNPATYTGVFDQIRDLFAATQDAKARGYKKGRFSFNVKGGRCEACSGDGIIKIEMHFLPDVYVPCEVCQGRRYNRETLEVKYKGKSIYDVLDMTVEEALDFFSNVPSVKRKIQTLYDVGLSYIRLGQPSTTLSGGEAQRIKLATELSKRSTGKTIYILDEPTTGLHFADVHKLIDILHRLTEGGNSVVVIEHNLDVIKTADYLIDMGPEGGDGGGTVVAEGTPEEVTKIPESYTGKYVKKYLEESKK</sequence>
<keyword evidence="19" id="KW-0378">Hydrolase</keyword>
<keyword evidence="5 17" id="KW-0547">Nucleotide-binding</keyword>
<dbReference type="PROSITE" id="PS00211">
    <property type="entry name" value="ABC_TRANSPORTER_1"/>
    <property type="match status" value="2"/>
</dbReference>
<dbReference type="Gene3D" id="1.10.8.280">
    <property type="entry name" value="ABC transporter ATPase domain-like"/>
    <property type="match status" value="1"/>
</dbReference>
<evidence type="ECO:0000256" key="1">
    <source>
        <dbReference type="ARBA" id="ARBA00004496"/>
    </source>
</evidence>
<feature type="zinc finger region" description="C4-type" evidence="17">
    <location>
        <begin position="252"/>
        <end position="279"/>
    </location>
</feature>
<dbReference type="PANTHER" id="PTHR43152:SF3">
    <property type="entry name" value="UVRABC SYSTEM PROTEIN A"/>
    <property type="match status" value="1"/>
</dbReference>
<evidence type="ECO:0000256" key="14">
    <source>
        <dbReference type="ARBA" id="ARBA00038000"/>
    </source>
</evidence>
<keyword evidence="10 17" id="KW-0067">ATP-binding</keyword>
<feature type="binding site" evidence="17">
    <location>
        <begin position="641"/>
        <end position="648"/>
    </location>
    <ligand>
        <name>ATP</name>
        <dbReference type="ChEBI" id="CHEBI:30616"/>
    </ligand>
</feature>
<keyword evidence="13 17" id="KW-0234">DNA repair</keyword>
<evidence type="ECO:0000259" key="18">
    <source>
        <dbReference type="PROSITE" id="PS50893"/>
    </source>
</evidence>
<evidence type="ECO:0000256" key="4">
    <source>
        <dbReference type="ARBA" id="ARBA00022737"/>
    </source>
</evidence>
<evidence type="ECO:0000256" key="2">
    <source>
        <dbReference type="ARBA" id="ARBA00022490"/>
    </source>
</evidence>
<dbReference type="Gene3D" id="1.20.1580.10">
    <property type="entry name" value="ABC transporter ATPase like domain"/>
    <property type="match status" value="2"/>
</dbReference>
<dbReference type="Proteomes" id="UP001652442">
    <property type="component" value="Unassembled WGS sequence"/>
</dbReference>
<feature type="zinc finger region" description="C4-type" evidence="17">
    <location>
        <begin position="740"/>
        <end position="766"/>
    </location>
</feature>
<dbReference type="Gene3D" id="3.40.50.300">
    <property type="entry name" value="P-loop containing nucleotide triphosphate hydrolases"/>
    <property type="match status" value="2"/>
</dbReference>
<comment type="subcellular location">
    <subcellularLocation>
        <location evidence="1 17">Cytoplasm</location>
    </subcellularLocation>
</comment>
<dbReference type="CDD" id="cd03271">
    <property type="entry name" value="ABC_UvrA_II"/>
    <property type="match status" value="1"/>
</dbReference>
<keyword evidence="3 17" id="KW-0479">Metal-binding</keyword>
<keyword evidence="6 17" id="KW-0227">DNA damage</keyword>
<evidence type="ECO:0000256" key="10">
    <source>
        <dbReference type="ARBA" id="ARBA00022840"/>
    </source>
</evidence>
<keyword evidence="20" id="KW-1185">Reference proteome</keyword>
<dbReference type="InterPro" id="IPR003439">
    <property type="entry name" value="ABC_transporter-like_ATP-bd"/>
</dbReference>
<evidence type="ECO:0000256" key="9">
    <source>
        <dbReference type="ARBA" id="ARBA00022833"/>
    </source>
</evidence>
<comment type="function">
    <text evidence="17">The UvrABC repair system catalyzes the recognition and processing of DNA lesions. UvrA is an ATPase and a DNA-binding protein. A damage recognition complex composed of 2 UvrA and 2 UvrB subunits scans DNA for abnormalities. When the presence of a lesion has been verified by UvrB, the UvrA molecules dissociate.</text>
</comment>
<dbReference type="EMBL" id="JAOQJQ010000004">
    <property type="protein sequence ID" value="MCU6762695.1"/>
    <property type="molecule type" value="Genomic_DNA"/>
</dbReference>
<reference evidence="19 20" key="1">
    <citation type="journal article" date="2021" name="ISME Commun">
        <title>Automated analysis of genomic sequences facilitates high-throughput and comprehensive description of bacteria.</title>
        <authorList>
            <person name="Hitch T.C.A."/>
        </authorList>
    </citation>
    <scope>NUCLEOTIDE SEQUENCE [LARGE SCALE GENOMIC DNA]</scope>
    <source>
        <strain evidence="19 20">Sanger_109</strain>
    </source>
</reference>
<dbReference type="Pfam" id="PF17760">
    <property type="entry name" value="UvrA_inter"/>
    <property type="match status" value="1"/>
</dbReference>
<dbReference type="HAMAP" id="MF_00205">
    <property type="entry name" value="UvrA"/>
    <property type="match status" value="1"/>
</dbReference>
<dbReference type="Pfam" id="PF17755">
    <property type="entry name" value="UvrA_DNA-bind"/>
    <property type="match status" value="1"/>
</dbReference>
<evidence type="ECO:0000256" key="8">
    <source>
        <dbReference type="ARBA" id="ARBA00022771"/>
    </source>
</evidence>
<evidence type="ECO:0000256" key="13">
    <source>
        <dbReference type="ARBA" id="ARBA00023204"/>
    </source>
</evidence>
<evidence type="ECO:0000256" key="17">
    <source>
        <dbReference type="HAMAP-Rule" id="MF_00205"/>
    </source>
</evidence>
<dbReference type="InterPro" id="IPR017871">
    <property type="entry name" value="ABC_transporter-like_CS"/>
</dbReference>
<dbReference type="Gene3D" id="3.30.1490.20">
    <property type="entry name" value="ATP-grasp fold, A domain"/>
    <property type="match status" value="1"/>
</dbReference>
<dbReference type="PANTHER" id="PTHR43152">
    <property type="entry name" value="UVRABC SYSTEM PROTEIN A"/>
    <property type="match status" value="1"/>
</dbReference>
<keyword evidence="17" id="KW-0742">SOS response</keyword>